<organism evidence="4 5">
    <name type="scientific">Kineosphaera limosa NBRC 100340</name>
    <dbReference type="NCBI Taxonomy" id="1184609"/>
    <lineage>
        <taxon>Bacteria</taxon>
        <taxon>Bacillati</taxon>
        <taxon>Actinomycetota</taxon>
        <taxon>Actinomycetes</taxon>
        <taxon>Micrococcales</taxon>
        <taxon>Dermatophilaceae</taxon>
        <taxon>Kineosphaera</taxon>
    </lineage>
</organism>
<evidence type="ECO:0000256" key="2">
    <source>
        <dbReference type="SAM" id="MobiDB-lite"/>
    </source>
</evidence>
<dbReference type="AlphaFoldDB" id="K6WXZ7"/>
<dbReference type="EMBL" id="BAHD01000053">
    <property type="protein sequence ID" value="GAB96977.1"/>
    <property type="molecule type" value="Genomic_DNA"/>
</dbReference>
<feature type="domain" description="Fe/B12 periplasmic-binding" evidence="3">
    <location>
        <begin position="42"/>
        <end position="305"/>
    </location>
</feature>
<evidence type="ECO:0000256" key="1">
    <source>
        <dbReference type="ARBA" id="ARBA00008814"/>
    </source>
</evidence>
<dbReference type="PROSITE" id="PS50983">
    <property type="entry name" value="FE_B12_PBP"/>
    <property type="match status" value="1"/>
</dbReference>
<sequence length="305" mass="31071">MATSVASRAPISAPTAAPGTPKVPVTVTSDDSAQVEVASLERVLVLDDATIEIAHALGVGDKIAIAPQESLVPELADQAGTRIATAGQGALTVEGIVAFEPTLVVASNMRRHADLVTGLRKVSVPAVLIDTSQPAPDKIRKTAAVFGVAATGDQLATEVQAQIQQAAEKVNDVPEAQRPRVMMLSSSGAGDSGQTTAAGKSTPVHEIITMAGGINAGAEAGLDRFQSITAEGLIAARPEVIVVAQSELDDLGGHDGIWAKIPGLSGTPAAEKKSLIVMEDVQVRMSGVSTGVSALTLQSALYPGR</sequence>
<protein>
    <submittedName>
        <fullName evidence="4">Hemin ABC transporter substrate-binding protein</fullName>
    </submittedName>
</protein>
<accession>K6WXZ7</accession>
<evidence type="ECO:0000259" key="3">
    <source>
        <dbReference type="PROSITE" id="PS50983"/>
    </source>
</evidence>
<dbReference type="InterPro" id="IPR002491">
    <property type="entry name" value="ABC_transptr_periplasmic_BD"/>
</dbReference>
<dbReference type="RefSeq" id="WP_006593509.1">
    <property type="nucleotide sequence ID" value="NZ_BAHD01000053.1"/>
</dbReference>
<comment type="similarity">
    <text evidence="1">Belongs to the bacterial solute-binding protein 8 family.</text>
</comment>
<dbReference type="PANTHER" id="PTHR30535:SF4">
    <property type="entry name" value="HEMIN-BINDING PERIPLASMIC PROTEIN HMUT"/>
    <property type="match status" value="1"/>
</dbReference>
<dbReference type="eggNOG" id="COG4558">
    <property type="taxonomic scope" value="Bacteria"/>
</dbReference>
<dbReference type="Gene3D" id="3.40.50.1980">
    <property type="entry name" value="Nitrogenase molybdenum iron protein domain"/>
    <property type="match status" value="2"/>
</dbReference>
<feature type="region of interest" description="Disordered" evidence="2">
    <location>
        <begin position="1"/>
        <end position="24"/>
    </location>
</feature>
<gene>
    <name evidence="4" type="primary">hmuT</name>
    <name evidence="4" type="ORF">KILIM_053_00280</name>
</gene>
<dbReference type="STRING" id="1184609.KILIM_053_00280"/>
<reference evidence="4 5" key="1">
    <citation type="submission" date="2012-08" db="EMBL/GenBank/DDBJ databases">
        <title>Whole genome shotgun sequence of Kineosphaera limosa NBRC 100340.</title>
        <authorList>
            <person name="Yoshida I."/>
            <person name="Isaki S."/>
            <person name="Hosoyama A."/>
            <person name="Tsuchikane K."/>
            <person name="Katsumata H."/>
            <person name="Ando Y."/>
            <person name="Ohji S."/>
            <person name="Hamada M."/>
            <person name="Tamura T."/>
            <person name="Yamazoe A."/>
            <person name="Yamazaki S."/>
            <person name="Fujita N."/>
        </authorList>
    </citation>
    <scope>NUCLEOTIDE SEQUENCE [LARGE SCALE GENOMIC DNA]</scope>
    <source>
        <strain evidence="4 5">NBRC 100340</strain>
    </source>
</reference>
<dbReference type="PANTHER" id="PTHR30535">
    <property type="entry name" value="VITAMIN B12-BINDING PROTEIN"/>
    <property type="match status" value="1"/>
</dbReference>
<dbReference type="OrthoDB" id="9793175at2"/>
<dbReference type="InterPro" id="IPR050902">
    <property type="entry name" value="ABC_Transporter_SBP"/>
</dbReference>
<dbReference type="Proteomes" id="UP000008366">
    <property type="component" value="Unassembled WGS sequence"/>
</dbReference>
<name>K6WXZ7_9MICO</name>
<dbReference type="SUPFAM" id="SSF53807">
    <property type="entry name" value="Helical backbone' metal receptor"/>
    <property type="match status" value="1"/>
</dbReference>
<proteinExistence type="inferred from homology"/>
<keyword evidence="5" id="KW-1185">Reference proteome</keyword>
<evidence type="ECO:0000313" key="5">
    <source>
        <dbReference type="Proteomes" id="UP000008366"/>
    </source>
</evidence>
<dbReference type="Pfam" id="PF01497">
    <property type="entry name" value="Peripla_BP_2"/>
    <property type="match status" value="1"/>
</dbReference>
<comment type="caution">
    <text evidence="4">The sequence shown here is derived from an EMBL/GenBank/DDBJ whole genome shotgun (WGS) entry which is preliminary data.</text>
</comment>
<evidence type="ECO:0000313" key="4">
    <source>
        <dbReference type="EMBL" id="GAB96977.1"/>
    </source>
</evidence>